<sequence>MKLKLLAASCLSACLAFGASASMAADIDFSTLKHRVEDTSAPVVYFTSDISPAGLEKAFEALGRTPSGKVAVKLSTGEAGNNHYLQPSLIKDLVQKFDANIVECNTAYGGSRASTAVHRQTIKDHGFDQIATVDIMDEDGGMEIPVPNGKHLKSDLVGKNLANYDFMMVLSHFKGHAMGGFGGALKNISIGVASSHGKNRIHTAGISDEPGNFATVADGAFFRNDTKEHVMFIESMADAASAVINYMGKGEKMLYISVMNNLSVDCDCDGDPDKPDMHDVGILASLDPVALDQACVDIVYAAPDGKSLVERMESRQGPHILDAAQDLGIGQKNYQFKSLDL</sequence>
<protein>
    <submittedName>
        <fullName evidence="3">DUF362 domain-containing protein</fullName>
    </submittedName>
</protein>
<dbReference type="InterPro" id="IPR007160">
    <property type="entry name" value="DUF362"/>
</dbReference>
<evidence type="ECO:0000256" key="1">
    <source>
        <dbReference type="SAM" id="SignalP"/>
    </source>
</evidence>
<dbReference type="Proteomes" id="UP000886829">
    <property type="component" value="Unassembled WGS sequence"/>
</dbReference>
<feature type="domain" description="DUF362" evidence="2">
    <location>
        <begin position="70"/>
        <end position="297"/>
    </location>
</feature>
<gene>
    <name evidence="3" type="ORF">H9850_00790</name>
</gene>
<dbReference type="AlphaFoldDB" id="A0A9D1WBY7"/>
<evidence type="ECO:0000313" key="3">
    <source>
        <dbReference type="EMBL" id="HIX55992.1"/>
    </source>
</evidence>
<reference evidence="3" key="2">
    <citation type="submission" date="2021-04" db="EMBL/GenBank/DDBJ databases">
        <authorList>
            <person name="Gilroy R."/>
        </authorList>
    </citation>
    <scope>NUCLEOTIDE SEQUENCE</scope>
    <source>
        <strain evidence="3">USASDec5-558</strain>
    </source>
</reference>
<dbReference type="Gene3D" id="3.40.50.11440">
    <property type="match status" value="1"/>
</dbReference>
<dbReference type="EMBL" id="DXEV01000018">
    <property type="protein sequence ID" value="HIX55992.1"/>
    <property type="molecule type" value="Genomic_DNA"/>
</dbReference>
<feature type="signal peptide" evidence="1">
    <location>
        <begin position="1"/>
        <end position="24"/>
    </location>
</feature>
<comment type="caution">
    <text evidence="3">The sequence shown here is derived from an EMBL/GenBank/DDBJ whole genome shotgun (WGS) entry which is preliminary data.</text>
</comment>
<keyword evidence="1" id="KW-0732">Signal</keyword>
<dbReference type="Pfam" id="PF04015">
    <property type="entry name" value="DUF362"/>
    <property type="match status" value="1"/>
</dbReference>
<feature type="chain" id="PRO_5039528146" evidence="1">
    <location>
        <begin position="25"/>
        <end position="341"/>
    </location>
</feature>
<accession>A0A9D1WBY7</accession>
<evidence type="ECO:0000259" key="2">
    <source>
        <dbReference type="Pfam" id="PF04015"/>
    </source>
</evidence>
<proteinExistence type="predicted"/>
<reference evidence="3" key="1">
    <citation type="journal article" date="2021" name="PeerJ">
        <title>Extensive microbial diversity within the chicken gut microbiome revealed by metagenomics and culture.</title>
        <authorList>
            <person name="Gilroy R."/>
            <person name="Ravi A."/>
            <person name="Getino M."/>
            <person name="Pursley I."/>
            <person name="Horton D.L."/>
            <person name="Alikhan N.F."/>
            <person name="Baker D."/>
            <person name="Gharbi K."/>
            <person name="Hall N."/>
            <person name="Watson M."/>
            <person name="Adriaenssens E.M."/>
            <person name="Foster-Nyarko E."/>
            <person name="Jarju S."/>
            <person name="Secka A."/>
            <person name="Antonio M."/>
            <person name="Oren A."/>
            <person name="Chaudhuri R.R."/>
            <person name="La Ragione R."/>
            <person name="Hildebrand F."/>
            <person name="Pallen M.J."/>
        </authorList>
    </citation>
    <scope>NUCLEOTIDE SEQUENCE</scope>
    <source>
        <strain evidence="3">USASDec5-558</strain>
    </source>
</reference>
<name>A0A9D1WBY7_9GAMM</name>
<evidence type="ECO:0000313" key="4">
    <source>
        <dbReference type="Proteomes" id="UP000886829"/>
    </source>
</evidence>
<organism evidence="3 4">
    <name type="scientific">Candidatus Anaerobiospirillum pullistercoris</name>
    <dbReference type="NCBI Taxonomy" id="2838452"/>
    <lineage>
        <taxon>Bacteria</taxon>
        <taxon>Pseudomonadati</taxon>
        <taxon>Pseudomonadota</taxon>
        <taxon>Gammaproteobacteria</taxon>
        <taxon>Aeromonadales</taxon>
        <taxon>Succinivibrionaceae</taxon>
        <taxon>Anaerobiospirillum</taxon>
    </lineage>
</organism>